<dbReference type="GO" id="GO:0008783">
    <property type="term" value="F:agmatinase activity"/>
    <property type="evidence" value="ECO:0007669"/>
    <property type="project" value="UniProtKB-EC"/>
</dbReference>
<gene>
    <name evidence="6" type="primary">speB</name>
    <name evidence="6" type="ORF">FIM25_09290</name>
</gene>
<accession>A0A5S5MFR4</accession>
<comment type="cofactor">
    <cofactor evidence="4">
        <name>Mn(2+)</name>
        <dbReference type="ChEBI" id="CHEBI:29035"/>
    </cofactor>
    <text evidence="4">Binds 2 manganese ions per subunit.</text>
</comment>
<dbReference type="InterPro" id="IPR020855">
    <property type="entry name" value="Ureohydrolase_Mn_BS"/>
</dbReference>
<dbReference type="Proteomes" id="UP000321899">
    <property type="component" value="Unassembled WGS sequence"/>
</dbReference>
<dbReference type="CDD" id="cd11593">
    <property type="entry name" value="Agmatinase-like_2"/>
    <property type="match status" value="1"/>
</dbReference>
<dbReference type="GO" id="GO:0046872">
    <property type="term" value="F:metal ion binding"/>
    <property type="evidence" value="ECO:0007669"/>
    <property type="project" value="UniProtKB-KW"/>
</dbReference>
<evidence type="ECO:0000313" key="6">
    <source>
        <dbReference type="EMBL" id="TYT74554.1"/>
    </source>
</evidence>
<feature type="binding site" evidence="4">
    <location>
        <position position="137"/>
    </location>
    <ligand>
        <name>Mn(2+)</name>
        <dbReference type="ChEBI" id="CHEBI:29035"/>
        <label>1</label>
    </ligand>
</feature>
<name>A0A5S5MFR4_9BACT</name>
<dbReference type="AlphaFoldDB" id="A0A5S5MFR4"/>
<organism evidence="6 7">
    <name type="scientific">Desulfobotulus mexicanus</name>
    <dbReference type="NCBI Taxonomy" id="2586642"/>
    <lineage>
        <taxon>Bacteria</taxon>
        <taxon>Pseudomonadati</taxon>
        <taxon>Thermodesulfobacteriota</taxon>
        <taxon>Desulfobacteria</taxon>
        <taxon>Desulfobacterales</taxon>
        <taxon>Desulfobacteraceae</taxon>
        <taxon>Desulfobotulus</taxon>
    </lineage>
</organism>
<evidence type="ECO:0000256" key="4">
    <source>
        <dbReference type="PIRSR" id="PIRSR036979-1"/>
    </source>
</evidence>
<dbReference type="EC" id="3.5.3.11" evidence="6"/>
<dbReference type="PANTHER" id="PTHR11358:SF26">
    <property type="entry name" value="GUANIDINO ACID HYDROLASE, MITOCHONDRIAL"/>
    <property type="match status" value="1"/>
</dbReference>
<dbReference type="Gene3D" id="3.40.800.10">
    <property type="entry name" value="Ureohydrolase domain"/>
    <property type="match status" value="1"/>
</dbReference>
<evidence type="ECO:0000313" key="7">
    <source>
        <dbReference type="Proteomes" id="UP000321899"/>
    </source>
</evidence>
<comment type="similarity">
    <text evidence="1">Belongs to the arginase family. Agmatinase subfamily.</text>
</comment>
<dbReference type="PIRSF" id="PIRSF036979">
    <property type="entry name" value="Arginase"/>
    <property type="match status" value="1"/>
</dbReference>
<dbReference type="PANTHER" id="PTHR11358">
    <property type="entry name" value="ARGINASE/AGMATINASE"/>
    <property type="match status" value="1"/>
</dbReference>
<sequence>MENNNDYPFFLASENPGNNPDKCLFHVIPVPWEASVSYGGGTARGPSAILKASDQLERFDGVDEPANLGIWTHPPIACESSPAKVLSRIAGACDSVFSRYGIPVLLGGEHTVTLGGLMAAKERFGEIGIVQIDAHADLRDSYEGNPYSHASVMRRALDLGHRVFQVGVRALCSEEADFREAFPVAHLDASAIALSGIPNKLLPHDFPERIWLTIDVDGIDPTVMPSTGTPVPGGLSWYQTLDVIAKSVTGRRIIGFDCVELAPINGLHHADFTAAHLIYQTMGIIQRQSRLP</sequence>
<dbReference type="PROSITE" id="PS01053">
    <property type="entry name" value="ARGINASE_1"/>
    <property type="match status" value="1"/>
</dbReference>
<dbReference type="NCBIfam" id="TIGR01230">
    <property type="entry name" value="agmatinase"/>
    <property type="match status" value="1"/>
</dbReference>
<keyword evidence="3 5" id="KW-0378">Hydrolase</keyword>
<feature type="binding site" evidence="4">
    <location>
        <position position="135"/>
    </location>
    <ligand>
        <name>Mn(2+)</name>
        <dbReference type="ChEBI" id="CHEBI:29035"/>
        <label>1</label>
    </ligand>
</feature>
<protein>
    <submittedName>
        <fullName evidence="6">Agmatinase</fullName>
        <ecNumber evidence="6">3.5.3.11</ecNumber>
    </submittedName>
</protein>
<dbReference type="GO" id="GO:0033389">
    <property type="term" value="P:putrescine biosynthetic process from arginine, via agmatine"/>
    <property type="evidence" value="ECO:0007669"/>
    <property type="project" value="TreeGrafter"/>
</dbReference>
<dbReference type="PROSITE" id="PS51409">
    <property type="entry name" value="ARGINASE_2"/>
    <property type="match status" value="1"/>
</dbReference>
<dbReference type="EMBL" id="VDMB01000010">
    <property type="protein sequence ID" value="TYT74554.1"/>
    <property type="molecule type" value="Genomic_DNA"/>
</dbReference>
<dbReference type="OrthoDB" id="9789727at2"/>
<keyword evidence="2 4" id="KW-0479">Metal-binding</keyword>
<evidence type="ECO:0000256" key="2">
    <source>
        <dbReference type="ARBA" id="ARBA00022723"/>
    </source>
</evidence>
<dbReference type="InterPro" id="IPR023696">
    <property type="entry name" value="Ureohydrolase_dom_sf"/>
</dbReference>
<reference evidence="6 7" key="1">
    <citation type="submission" date="2019-06" db="EMBL/GenBank/DDBJ databases">
        <title>Desulfobotulus mexicanus sp. nov., a novel sulfate-reducing bacterium isolated from the sediment of an alkaline crater lake in Mexico.</title>
        <authorList>
            <person name="Hirschler-Rea A."/>
        </authorList>
    </citation>
    <scope>NUCLEOTIDE SEQUENCE [LARGE SCALE GENOMIC DNA]</scope>
    <source>
        <strain evidence="6 7">PAR22N</strain>
    </source>
</reference>
<dbReference type="Pfam" id="PF00491">
    <property type="entry name" value="Arginase"/>
    <property type="match status" value="1"/>
</dbReference>
<proteinExistence type="inferred from homology"/>
<dbReference type="InterPro" id="IPR006035">
    <property type="entry name" value="Ureohydrolase"/>
</dbReference>
<dbReference type="SUPFAM" id="SSF52768">
    <property type="entry name" value="Arginase/deacetylase"/>
    <property type="match status" value="1"/>
</dbReference>
<evidence type="ECO:0000256" key="3">
    <source>
        <dbReference type="ARBA" id="ARBA00022801"/>
    </source>
</evidence>
<feature type="binding site" evidence="4">
    <location>
        <position position="110"/>
    </location>
    <ligand>
        <name>Mn(2+)</name>
        <dbReference type="ChEBI" id="CHEBI:29035"/>
        <label>1</label>
    </ligand>
</feature>
<evidence type="ECO:0000256" key="5">
    <source>
        <dbReference type="RuleBase" id="RU003684"/>
    </source>
</evidence>
<feature type="binding site" evidence="4">
    <location>
        <position position="215"/>
    </location>
    <ligand>
        <name>Mn(2+)</name>
        <dbReference type="ChEBI" id="CHEBI:29035"/>
        <label>1</label>
    </ligand>
</feature>
<dbReference type="InterPro" id="IPR005925">
    <property type="entry name" value="Agmatinase-rel"/>
</dbReference>
<dbReference type="RefSeq" id="WP_139448549.1">
    <property type="nucleotide sequence ID" value="NZ_VDMB01000010.1"/>
</dbReference>
<keyword evidence="4" id="KW-0464">Manganese</keyword>
<comment type="caution">
    <text evidence="6">The sequence shown here is derived from an EMBL/GenBank/DDBJ whole genome shotgun (WGS) entry which is preliminary data.</text>
</comment>
<feature type="binding site" evidence="4">
    <location>
        <position position="217"/>
    </location>
    <ligand>
        <name>Mn(2+)</name>
        <dbReference type="ChEBI" id="CHEBI:29035"/>
        <label>1</label>
    </ligand>
</feature>
<feature type="binding site" evidence="4">
    <location>
        <position position="133"/>
    </location>
    <ligand>
        <name>Mn(2+)</name>
        <dbReference type="ChEBI" id="CHEBI:29035"/>
        <label>1</label>
    </ligand>
</feature>
<keyword evidence="7" id="KW-1185">Reference proteome</keyword>
<evidence type="ECO:0000256" key="1">
    <source>
        <dbReference type="ARBA" id="ARBA00009227"/>
    </source>
</evidence>